<dbReference type="GO" id="GO:0032259">
    <property type="term" value="P:methylation"/>
    <property type="evidence" value="ECO:0007669"/>
    <property type="project" value="UniProtKB-KW"/>
</dbReference>
<comment type="caution">
    <text evidence="3">The sequence shown here is derived from an EMBL/GenBank/DDBJ whole genome shotgun (WGS) entry which is preliminary data.</text>
</comment>
<dbReference type="SUPFAM" id="SSF53335">
    <property type="entry name" value="S-adenosyl-L-methionine-dependent methyltransferases"/>
    <property type="match status" value="1"/>
</dbReference>
<dbReference type="PANTHER" id="PTHR43861">
    <property type="entry name" value="TRANS-ACONITATE 2-METHYLTRANSFERASE-RELATED"/>
    <property type="match status" value="1"/>
</dbReference>
<evidence type="ECO:0000313" key="4">
    <source>
        <dbReference type="Proteomes" id="UP000027341"/>
    </source>
</evidence>
<dbReference type="InterPro" id="IPR029063">
    <property type="entry name" value="SAM-dependent_MTases_sf"/>
</dbReference>
<protein>
    <recommendedName>
        <fullName evidence="1">tRNA 5-carboxymethoxyuridine methyltransferase</fullName>
        <ecNumber evidence="1">2.1.1.-</ecNumber>
    </recommendedName>
    <alternativeName>
        <fullName evidence="1">cmo5U methyltransferase</fullName>
    </alternativeName>
</protein>
<keyword evidence="4" id="KW-1185">Reference proteome</keyword>
<accession>A0A066ZUQ5</accession>
<dbReference type="AlphaFoldDB" id="A0A066ZUQ5"/>
<dbReference type="STRING" id="28885.EI16_06930"/>
<dbReference type="InterPro" id="IPR033664">
    <property type="entry name" value="Cmo5U_methylTrfase"/>
</dbReference>
<dbReference type="CDD" id="cd02440">
    <property type="entry name" value="AdoMet_MTases"/>
    <property type="match status" value="1"/>
</dbReference>
<keyword evidence="1" id="KW-0808">Transferase</keyword>
<dbReference type="Proteomes" id="UP000027341">
    <property type="component" value="Unassembled WGS sequence"/>
</dbReference>
<comment type="similarity">
    <text evidence="1">Belongs to the class I-like SAM-binding methyltransferase superfamily. CmoM family.</text>
</comment>
<keyword evidence="1" id="KW-0949">S-adenosyl-L-methionine</keyword>
<gene>
    <name evidence="1" type="primary">cmoM</name>
    <name evidence="3" type="ORF">EI16_06930</name>
</gene>
<reference evidence="3 4" key="1">
    <citation type="submission" date="2014-04" db="EMBL/GenBank/DDBJ databases">
        <title>Draft genome sequence of Hydrogenovibrio marinus MH-110, a model organism for aerobic H2 metabolism.</title>
        <authorList>
            <person name="Cha H.J."/>
            <person name="Jo B.H."/>
            <person name="Hwang B.H."/>
        </authorList>
    </citation>
    <scope>NUCLEOTIDE SEQUENCE [LARGE SCALE GENOMIC DNA]</scope>
    <source>
        <strain evidence="3 4">MH-110</strain>
    </source>
</reference>
<sequence>MKKNAPADRNFDNLVHKFEKRVYDTVKGEWRLKLLKEDLDHLYQQSQLNIWDAGCGFAQVSQWLAEAGHQVTLCDLSKKMLHKAEQNFSDAKLKANFLHGAAQDLAPELPEFDLVLFHAVLEWLATPLETLKTVADKVKTGGTLSLLFYNRNAFVYTNVLKGEWRWQFILEDAYIGKGKNLTPPNPQFPHEVIATLESWGFEIEMQTGIRVFHDYLNPQVLEKSDTEELFALEYQYCRMPTYRDMGRYIHLVAKKQ</sequence>
<proteinExistence type="inferred from homology"/>
<comment type="function">
    <text evidence="1">Catalyzes the methylation of 5-carboxymethoxyuridine (cmo5U) to form 5-methoxycarbonylmethoxyuridine (mcmo5U) at position 34 in tRNAs.</text>
</comment>
<dbReference type="InterPro" id="IPR013216">
    <property type="entry name" value="Methyltransf_11"/>
</dbReference>
<evidence type="ECO:0000256" key="1">
    <source>
        <dbReference type="HAMAP-Rule" id="MF_02057"/>
    </source>
</evidence>
<feature type="binding site" evidence="1">
    <location>
        <begin position="102"/>
        <end position="103"/>
    </location>
    <ligand>
        <name>S-adenosyl-L-methionine</name>
        <dbReference type="ChEBI" id="CHEBI:59789"/>
    </ligand>
</feature>
<dbReference type="EC" id="2.1.1.-" evidence="1"/>
<feature type="binding site" evidence="1">
    <location>
        <position position="118"/>
    </location>
    <ligand>
        <name>S-adenosyl-L-methionine</name>
        <dbReference type="ChEBI" id="CHEBI:59789"/>
    </ligand>
</feature>
<comment type="catalytic activity">
    <reaction evidence="1">
        <text>5-carboxymethoxyuridine(34) in tRNA + S-adenosyl-L-methionine = 5-methoxycarbonylmethoxyuridine(34) in tRNA + S-adenosyl-L-homocysteine</text>
        <dbReference type="Rhea" id="RHEA:54080"/>
        <dbReference type="Rhea" id="RHEA-COMP:13383"/>
        <dbReference type="Rhea" id="RHEA-COMP:13781"/>
        <dbReference type="ChEBI" id="CHEBI:57856"/>
        <dbReference type="ChEBI" id="CHEBI:59789"/>
        <dbReference type="ChEBI" id="CHEBI:136879"/>
        <dbReference type="ChEBI" id="CHEBI:138053"/>
    </reaction>
</comment>
<feature type="domain" description="Methyltransferase type 11" evidence="2">
    <location>
        <begin position="52"/>
        <end position="145"/>
    </location>
</feature>
<dbReference type="HAMAP" id="MF_02057">
    <property type="entry name" value="tRNA_methyltr_CmoM"/>
    <property type="match status" value="1"/>
</dbReference>
<dbReference type="EMBL" id="JMIU01000001">
    <property type="protein sequence ID" value="KDN96014.1"/>
    <property type="molecule type" value="Genomic_DNA"/>
</dbReference>
<dbReference type="GO" id="GO:0006400">
    <property type="term" value="P:tRNA modification"/>
    <property type="evidence" value="ECO:0007669"/>
    <property type="project" value="UniProtKB-UniRule"/>
</dbReference>
<comment type="caution">
    <text evidence="1">Lacks conserved residue(s) required for the propagation of feature annotation.</text>
</comment>
<dbReference type="GO" id="GO:0008757">
    <property type="term" value="F:S-adenosylmethionine-dependent methyltransferase activity"/>
    <property type="evidence" value="ECO:0007669"/>
    <property type="project" value="InterPro"/>
</dbReference>
<keyword evidence="1" id="KW-0819">tRNA processing</keyword>
<organism evidence="3 4">
    <name type="scientific">Hydrogenovibrio marinus</name>
    <dbReference type="NCBI Taxonomy" id="28885"/>
    <lineage>
        <taxon>Bacteria</taxon>
        <taxon>Pseudomonadati</taxon>
        <taxon>Pseudomonadota</taxon>
        <taxon>Gammaproteobacteria</taxon>
        <taxon>Thiotrichales</taxon>
        <taxon>Piscirickettsiaceae</taxon>
        <taxon>Hydrogenovibrio</taxon>
    </lineage>
</organism>
<keyword evidence="1" id="KW-0489">Methyltransferase</keyword>
<feature type="binding site" evidence="1">
    <location>
        <position position="31"/>
    </location>
    <ligand>
        <name>S-adenosyl-L-methionine</name>
        <dbReference type="ChEBI" id="CHEBI:59789"/>
    </ligand>
</feature>
<dbReference type="GO" id="GO:0097697">
    <property type="term" value="F:tRNA (5-carboxymethoxyuridine(34)-5-O)-methyltransferase activity"/>
    <property type="evidence" value="ECO:0007669"/>
    <property type="project" value="UniProtKB-UniRule"/>
</dbReference>
<name>A0A066ZUQ5_HYDMR</name>
<dbReference type="Pfam" id="PF08241">
    <property type="entry name" value="Methyltransf_11"/>
    <property type="match status" value="1"/>
</dbReference>
<evidence type="ECO:0000259" key="2">
    <source>
        <dbReference type="Pfam" id="PF08241"/>
    </source>
</evidence>
<evidence type="ECO:0000313" key="3">
    <source>
        <dbReference type="EMBL" id="KDN96014.1"/>
    </source>
</evidence>
<dbReference type="Gene3D" id="3.40.50.150">
    <property type="entry name" value="Vaccinia Virus protein VP39"/>
    <property type="match status" value="1"/>
</dbReference>
<feature type="binding site" evidence="1">
    <location>
        <position position="75"/>
    </location>
    <ligand>
        <name>S-adenosyl-L-methionine</name>
        <dbReference type="ChEBI" id="CHEBI:59789"/>
    </ligand>
</feature>
<dbReference type="RefSeq" id="WP_029911303.1">
    <property type="nucleotide sequence ID" value="NZ_AP020335.1"/>
</dbReference>